<evidence type="ECO:0000313" key="3">
    <source>
        <dbReference type="Proteomes" id="UP000801864"/>
    </source>
</evidence>
<evidence type="ECO:0000313" key="2">
    <source>
        <dbReference type="EMBL" id="KAF3071631.1"/>
    </source>
</evidence>
<dbReference type="InterPro" id="IPR013785">
    <property type="entry name" value="Aldolase_TIM"/>
</dbReference>
<keyword evidence="3" id="KW-1185">Reference proteome</keyword>
<comment type="function">
    <text evidence="1">Catalyzes the aldol condensation of dihydroxyacetone phosphate (DHAP or glycerone-phosphate) with glyceraldehyde 3-phosphate (G3P) to form fructose 1,6-bisphosphate (FBP) in gluconeogenesis and the reverse reaction in glycolysis.</text>
</comment>
<dbReference type="EC" id="4.1.2.13" evidence="1"/>
<evidence type="ECO:0000256" key="1">
    <source>
        <dbReference type="RuleBase" id="RU366023"/>
    </source>
</evidence>
<protein>
    <recommendedName>
        <fullName evidence="1">Fructose-bisphosphate aldolase</fullName>
        <shortName evidence="1">FBP aldolase</shortName>
        <ecNumber evidence="1">4.1.2.13</ecNumber>
    </recommendedName>
</protein>
<keyword evidence="1" id="KW-0862">Zinc</keyword>
<accession>A0A9P4XD76</accession>
<organism evidence="2 3">
    <name type="scientific">Trichoderma lentiforme</name>
    <dbReference type="NCBI Taxonomy" id="1567552"/>
    <lineage>
        <taxon>Eukaryota</taxon>
        <taxon>Fungi</taxon>
        <taxon>Dikarya</taxon>
        <taxon>Ascomycota</taxon>
        <taxon>Pezizomycotina</taxon>
        <taxon>Sordariomycetes</taxon>
        <taxon>Hypocreomycetidae</taxon>
        <taxon>Hypocreales</taxon>
        <taxon>Hypocreaceae</taxon>
        <taxon>Trichoderma</taxon>
    </lineage>
</organism>
<proteinExistence type="inferred from homology"/>
<dbReference type="AlphaFoldDB" id="A0A9P4XD76"/>
<comment type="cofactor">
    <cofactor evidence="1">
        <name>Zn(2+)</name>
        <dbReference type="ChEBI" id="CHEBI:29105"/>
    </cofactor>
    <text evidence="1">Binds 2 Zn(2+) ions per subunit. One is catalytic and the other provides a structural contribution.</text>
</comment>
<comment type="caution">
    <text evidence="2">The sequence shown here is derived from an EMBL/GenBank/DDBJ whole genome shotgun (WGS) entry which is preliminary data.</text>
</comment>
<keyword evidence="1" id="KW-0456">Lyase</keyword>
<dbReference type="SUPFAM" id="SSF51569">
    <property type="entry name" value="Aldolase"/>
    <property type="match status" value="1"/>
</dbReference>
<keyword evidence="1" id="KW-0479">Metal-binding</keyword>
<dbReference type="GO" id="GO:0004332">
    <property type="term" value="F:fructose-bisphosphate aldolase activity"/>
    <property type="evidence" value="ECO:0007669"/>
    <property type="project" value="UniProtKB-EC"/>
</dbReference>
<reference evidence="2 3" key="1">
    <citation type="submission" date="2018-06" db="EMBL/GenBank/DDBJ databases">
        <title>Genome analysis of cellulolytic fungus Trichoderma lentiforme CFAM-422.</title>
        <authorList>
            <person name="Steindorff A.S."/>
            <person name="Formighieri E.F."/>
            <person name="Midorikawa G.E.O."/>
            <person name="Tamietti M.S."/>
            <person name="Ramos E.Z."/>
            <person name="Silva A.S."/>
            <person name="Bon E.P.S."/>
            <person name="Mendes T.D."/>
            <person name="Damaso M.C.T."/>
            <person name="Favaro L.C.L."/>
        </authorList>
    </citation>
    <scope>NUCLEOTIDE SEQUENCE [LARGE SCALE GENOMIC DNA]</scope>
    <source>
        <strain evidence="2 3">CFAM-422</strain>
    </source>
</reference>
<dbReference type="Pfam" id="PF01116">
    <property type="entry name" value="F_bP_aldolase"/>
    <property type="match status" value="1"/>
</dbReference>
<dbReference type="GO" id="GO:0008270">
    <property type="term" value="F:zinc ion binding"/>
    <property type="evidence" value="ECO:0007669"/>
    <property type="project" value="UniProtKB-UniRule"/>
</dbReference>
<dbReference type="Proteomes" id="UP000801864">
    <property type="component" value="Unassembled WGS sequence"/>
</dbReference>
<name>A0A9P4XD76_9HYPO</name>
<keyword evidence="1" id="KW-0324">Glycolysis</keyword>
<dbReference type="InterPro" id="IPR000771">
    <property type="entry name" value="FBA_II"/>
</dbReference>
<gene>
    <name evidence="2" type="ORF">CFAM422_006470</name>
</gene>
<comment type="similarity">
    <text evidence="1">Belongs to the class II fructose-bisphosphate aldolase family.</text>
</comment>
<sequence>MASSPPLDHKLRFRVIVRYNLEQILDFVGAVMRKRPPLIIQLKPWAVTYSNDVLAARQAFAPITVHLFDCQDASMIERAFELPSDSIMVAVPHPPRKTKFAKTKEQVVYCQAHNKVATVERSDY</sequence>
<dbReference type="GO" id="GO:0006096">
    <property type="term" value="P:glycolytic process"/>
    <property type="evidence" value="ECO:0007669"/>
    <property type="project" value="UniProtKB-KW"/>
</dbReference>
<dbReference type="Gene3D" id="3.20.20.70">
    <property type="entry name" value="Aldolase class I"/>
    <property type="match status" value="1"/>
</dbReference>
<comment type="pathway">
    <text evidence="1">Carbohydrate degradation; glycolysis; D-glyceraldehyde 3-phosphate and glycerone phosphate from D-glucose: step 4/4.</text>
</comment>
<dbReference type="EMBL" id="QLNT01000010">
    <property type="protein sequence ID" value="KAF3071631.1"/>
    <property type="molecule type" value="Genomic_DNA"/>
</dbReference>
<comment type="catalytic activity">
    <reaction evidence="1">
        <text>beta-D-fructose 1,6-bisphosphate = D-glyceraldehyde 3-phosphate + dihydroxyacetone phosphate</text>
        <dbReference type="Rhea" id="RHEA:14729"/>
        <dbReference type="ChEBI" id="CHEBI:32966"/>
        <dbReference type="ChEBI" id="CHEBI:57642"/>
        <dbReference type="ChEBI" id="CHEBI:59776"/>
        <dbReference type="EC" id="4.1.2.13"/>
    </reaction>
</comment>